<dbReference type="Proteomes" id="UP001296873">
    <property type="component" value="Unassembled WGS sequence"/>
</dbReference>
<evidence type="ECO:0000313" key="2">
    <source>
        <dbReference type="EMBL" id="MBK1670992.1"/>
    </source>
</evidence>
<feature type="compositionally biased region" description="Low complexity" evidence="1">
    <location>
        <begin position="67"/>
        <end position="83"/>
    </location>
</feature>
<sequence length="176" mass="19178">MRKVQSSALRRRPIRARVASVRGPGRRRLKPWGLQRVSMKIDRSSLHAATPLRRKDKAQDGGTFGDSLSAESAPASAADGGRAAGVAGAGTLLSLQEIPAGTTGERERGRQRGESLLARLEDLRDGLLMGRMAPDTVRRLADEVDQARAEIDDPGMNEILDEIELRAHVELAKLRR</sequence>
<organism evidence="2 3">
    <name type="scientific">Rhodovibrio sodomensis</name>
    <dbReference type="NCBI Taxonomy" id="1088"/>
    <lineage>
        <taxon>Bacteria</taxon>
        <taxon>Pseudomonadati</taxon>
        <taxon>Pseudomonadota</taxon>
        <taxon>Alphaproteobacteria</taxon>
        <taxon>Rhodospirillales</taxon>
        <taxon>Rhodovibrionaceae</taxon>
        <taxon>Rhodovibrio</taxon>
    </lineage>
</organism>
<dbReference type="EMBL" id="NRRL01000135">
    <property type="protein sequence ID" value="MBK1670992.1"/>
    <property type="molecule type" value="Genomic_DNA"/>
</dbReference>
<feature type="region of interest" description="Disordered" evidence="1">
    <location>
        <begin position="1"/>
        <end position="83"/>
    </location>
</feature>
<accession>A0ABS1DKI5</accession>
<dbReference type="InterPro" id="IPR019704">
    <property type="entry name" value="Flagellar_assmbl_FliX_class2"/>
</dbReference>
<evidence type="ECO:0000313" key="3">
    <source>
        <dbReference type="Proteomes" id="UP001296873"/>
    </source>
</evidence>
<evidence type="ECO:0000256" key="1">
    <source>
        <dbReference type="SAM" id="MobiDB-lite"/>
    </source>
</evidence>
<dbReference type="Pfam" id="PF10768">
    <property type="entry name" value="FliX"/>
    <property type="match status" value="1"/>
</dbReference>
<name>A0ABS1DKI5_9PROT</name>
<feature type="compositionally biased region" description="Basic residues" evidence="1">
    <location>
        <begin position="1"/>
        <end position="15"/>
    </location>
</feature>
<gene>
    <name evidence="2" type="ORF">CKO28_23580</name>
</gene>
<reference evidence="2 3" key="1">
    <citation type="journal article" date="2020" name="Microorganisms">
        <title>Osmotic Adaptation and Compatible Solute Biosynthesis of Phototrophic Bacteria as Revealed from Genome Analyses.</title>
        <authorList>
            <person name="Imhoff J.F."/>
            <person name="Rahn T."/>
            <person name="Kunzel S."/>
            <person name="Keller A."/>
            <person name="Neulinger S.C."/>
        </authorList>
    </citation>
    <scope>NUCLEOTIDE SEQUENCE [LARGE SCALE GENOMIC DNA]</scope>
    <source>
        <strain evidence="2 3">DSM 9895</strain>
    </source>
</reference>
<protein>
    <recommendedName>
        <fullName evidence="4">Flagellar assembly protein FliX</fullName>
    </recommendedName>
</protein>
<comment type="caution">
    <text evidence="2">The sequence shown here is derived from an EMBL/GenBank/DDBJ whole genome shotgun (WGS) entry which is preliminary data.</text>
</comment>
<evidence type="ECO:0008006" key="4">
    <source>
        <dbReference type="Google" id="ProtNLM"/>
    </source>
</evidence>
<keyword evidence="3" id="KW-1185">Reference proteome</keyword>
<proteinExistence type="predicted"/>